<feature type="binding site" evidence="8">
    <location>
        <position position="88"/>
    </location>
    <ligand>
        <name>shikimate</name>
        <dbReference type="ChEBI" id="CHEBI:36208"/>
    </ligand>
</feature>
<dbReference type="AlphaFoldDB" id="A0A0W0VI19"/>
<dbReference type="InterPro" id="IPR046346">
    <property type="entry name" value="Aminoacid_DH-like_N_sf"/>
</dbReference>
<dbReference type="GO" id="GO:0019632">
    <property type="term" value="P:shikimate metabolic process"/>
    <property type="evidence" value="ECO:0007669"/>
    <property type="project" value="InterPro"/>
</dbReference>
<dbReference type="PANTHER" id="PTHR21089:SF1">
    <property type="entry name" value="BIFUNCTIONAL 3-DEHYDROQUINATE DEHYDRATASE_SHIKIMATE DEHYDROGENASE, CHLOROPLASTIC"/>
    <property type="match status" value="1"/>
</dbReference>
<dbReference type="NCBIfam" id="NF001310">
    <property type="entry name" value="PRK00258.1-2"/>
    <property type="match status" value="1"/>
</dbReference>
<dbReference type="CDD" id="cd01065">
    <property type="entry name" value="NAD_bind_Shikimate_DH"/>
    <property type="match status" value="1"/>
</dbReference>
<evidence type="ECO:0000259" key="10">
    <source>
        <dbReference type="Pfam" id="PF08501"/>
    </source>
</evidence>
<evidence type="ECO:0000259" key="9">
    <source>
        <dbReference type="Pfam" id="PF01488"/>
    </source>
</evidence>
<evidence type="ECO:0000256" key="5">
    <source>
        <dbReference type="ARBA" id="ARBA00023002"/>
    </source>
</evidence>
<dbReference type="SUPFAM" id="SSF53223">
    <property type="entry name" value="Aminoacid dehydrogenase-like, N-terminal domain"/>
    <property type="match status" value="1"/>
</dbReference>
<feature type="binding site" evidence="8">
    <location>
        <position position="241"/>
    </location>
    <ligand>
        <name>shikimate</name>
        <dbReference type="ChEBI" id="CHEBI:36208"/>
    </ligand>
</feature>
<reference evidence="12 13" key="1">
    <citation type="submission" date="2015-11" db="EMBL/GenBank/DDBJ databases">
        <title>Genomic analysis of 38 Legionella species identifies large and diverse effector repertoires.</title>
        <authorList>
            <person name="Burstein D."/>
            <person name="Amaro F."/>
            <person name="Zusman T."/>
            <person name="Lifshitz Z."/>
            <person name="Cohen O."/>
            <person name="Gilbert J.A."/>
            <person name="Pupko T."/>
            <person name="Shuman H.A."/>
            <person name="Segal G."/>
        </authorList>
    </citation>
    <scope>NUCLEOTIDE SEQUENCE [LARGE SCALE GENOMIC DNA]</scope>
    <source>
        <strain evidence="12 13">ATCC 49505</strain>
    </source>
</reference>
<feature type="binding site" evidence="8">
    <location>
        <position position="103"/>
    </location>
    <ligand>
        <name>shikimate</name>
        <dbReference type="ChEBI" id="CHEBI:36208"/>
    </ligand>
</feature>
<evidence type="ECO:0000256" key="6">
    <source>
        <dbReference type="ARBA" id="ARBA00023141"/>
    </source>
</evidence>
<comment type="subunit">
    <text evidence="8">Homodimer.</text>
</comment>
<name>A0A0W0VI19_9GAMM</name>
<protein>
    <recommendedName>
        <fullName evidence="2 8">Shikimate dehydrogenase (NADP(+))</fullName>
        <shortName evidence="8">SDH</shortName>
        <ecNumber evidence="2 8">1.1.1.25</ecNumber>
    </recommendedName>
</protein>
<feature type="binding site" evidence="8">
    <location>
        <position position="63"/>
    </location>
    <ligand>
        <name>shikimate</name>
        <dbReference type="ChEBI" id="CHEBI:36208"/>
    </ligand>
</feature>
<dbReference type="InterPro" id="IPR041121">
    <property type="entry name" value="SDH_C"/>
</dbReference>
<dbReference type="InterPro" id="IPR013708">
    <property type="entry name" value="Shikimate_DH-bd_N"/>
</dbReference>
<evidence type="ECO:0000256" key="1">
    <source>
        <dbReference type="ARBA" id="ARBA00004871"/>
    </source>
</evidence>
<feature type="binding site" evidence="8">
    <location>
        <position position="234"/>
    </location>
    <ligand>
        <name>NADP(+)</name>
        <dbReference type="ChEBI" id="CHEBI:58349"/>
    </ligand>
</feature>
<accession>A0A0W0VI19</accession>
<comment type="caution">
    <text evidence="12">The sequence shown here is derived from an EMBL/GenBank/DDBJ whole genome shotgun (WGS) entry which is preliminary data.</text>
</comment>
<keyword evidence="6 8" id="KW-0057">Aromatic amino acid biosynthesis</keyword>
<dbReference type="Gene3D" id="3.40.50.720">
    <property type="entry name" value="NAD(P)-binding Rossmann-like Domain"/>
    <property type="match status" value="1"/>
</dbReference>
<comment type="caution">
    <text evidence="8">Lacks conserved residue(s) required for the propagation of feature annotation.</text>
</comment>
<evidence type="ECO:0000256" key="8">
    <source>
        <dbReference type="HAMAP-Rule" id="MF_00222"/>
    </source>
</evidence>
<proteinExistence type="inferred from homology"/>
<dbReference type="GO" id="GO:0009073">
    <property type="term" value="P:aromatic amino acid family biosynthetic process"/>
    <property type="evidence" value="ECO:0007669"/>
    <property type="project" value="UniProtKB-KW"/>
</dbReference>
<dbReference type="EC" id="1.1.1.25" evidence="2 8"/>
<dbReference type="Proteomes" id="UP000054997">
    <property type="component" value="Unassembled WGS sequence"/>
</dbReference>
<evidence type="ECO:0000256" key="7">
    <source>
        <dbReference type="ARBA" id="ARBA00049442"/>
    </source>
</evidence>
<feature type="active site" description="Proton acceptor" evidence="8">
    <location>
        <position position="67"/>
    </location>
</feature>
<dbReference type="InterPro" id="IPR006151">
    <property type="entry name" value="Shikm_DH/Glu-tRNA_Rdtase"/>
</dbReference>
<evidence type="ECO:0000259" key="11">
    <source>
        <dbReference type="Pfam" id="PF18317"/>
    </source>
</evidence>
<dbReference type="FunFam" id="3.40.50.10860:FF:000006">
    <property type="entry name" value="Shikimate dehydrogenase (NADP(+))"/>
    <property type="match status" value="1"/>
</dbReference>
<evidence type="ECO:0000256" key="3">
    <source>
        <dbReference type="ARBA" id="ARBA00022605"/>
    </source>
</evidence>
<dbReference type="Pfam" id="PF18317">
    <property type="entry name" value="SDH_C"/>
    <property type="match status" value="1"/>
</dbReference>
<gene>
    <name evidence="8 12" type="primary">aroE</name>
    <name evidence="12" type="ORF">Llon_1923</name>
</gene>
<dbReference type="Pfam" id="PF01488">
    <property type="entry name" value="Shikimate_DH"/>
    <property type="match status" value="1"/>
</dbReference>
<dbReference type="GO" id="GO:0050661">
    <property type="term" value="F:NADP binding"/>
    <property type="evidence" value="ECO:0007669"/>
    <property type="project" value="InterPro"/>
</dbReference>
<organism evidence="12 13">
    <name type="scientific">Legionella londiniensis</name>
    <dbReference type="NCBI Taxonomy" id="45068"/>
    <lineage>
        <taxon>Bacteria</taxon>
        <taxon>Pseudomonadati</taxon>
        <taxon>Pseudomonadota</taxon>
        <taxon>Gammaproteobacteria</taxon>
        <taxon>Legionellales</taxon>
        <taxon>Legionellaceae</taxon>
        <taxon>Legionella</taxon>
    </lineage>
</organism>
<dbReference type="HAMAP" id="MF_00222">
    <property type="entry name" value="Shikimate_DH_AroE"/>
    <property type="match status" value="1"/>
</dbReference>
<feature type="binding site" evidence="8">
    <location>
        <begin position="126"/>
        <end position="130"/>
    </location>
    <ligand>
        <name>NADP(+)</name>
        <dbReference type="ChEBI" id="CHEBI:58349"/>
    </ligand>
</feature>
<sequence length="272" mass="30288">MVTQRFAVIGNPIEHSLSPLIHQWFARQCRIELSYERILLEKGFFARQVQDFFATGGTGLNVTTPGKEEAYALCSIATSRAAVAKAVNTLWINEGKLMGDNTDGAGFLRDLKRHAVIRHPRILLLGAGGAARGIIAPLLSLQPEILMVANRDLEKALRLKQTFPEIAASDWQTMEGRYNLVINATSASLAAEALHLPENLLSQKPFCYDLNYDIQKPTPFVTYANKHGCRAEDGIGMLVEQAAEAFYIWHHKKPDTAAVLAYFTRKKKKPRV</sequence>
<dbReference type="NCBIfam" id="TIGR00507">
    <property type="entry name" value="aroE"/>
    <property type="match status" value="1"/>
</dbReference>
<evidence type="ECO:0000313" key="13">
    <source>
        <dbReference type="Proteomes" id="UP000054997"/>
    </source>
</evidence>
<dbReference type="PANTHER" id="PTHR21089">
    <property type="entry name" value="SHIKIMATE DEHYDROGENASE"/>
    <property type="match status" value="1"/>
</dbReference>
<dbReference type="InterPro" id="IPR022893">
    <property type="entry name" value="Shikimate_DH_fam"/>
</dbReference>
<keyword evidence="13" id="KW-1185">Reference proteome</keyword>
<dbReference type="GO" id="GO:0004764">
    <property type="term" value="F:shikimate 3-dehydrogenase (NADP+) activity"/>
    <property type="evidence" value="ECO:0007669"/>
    <property type="project" value="UniProtKB-UniRule"/>
</dbReference>
<evidence type="ECO:0000313" key="12">
    <source>
        <dbReference type="EMBL" id="KTD19751.1"/>
    </source>
</evidence>
<dbReference type="PATRIC" id="fig|45068.5.peg.2090"/>
<comment type="catalytic activity">
    <reaction evidence="7 8">
        <text>shikimate + NADP(+) = 3-dehydroshikimate + NADPH + H(+)</text>
        <dbReference type="Rhea" id="RHEA:17737"/>
        <dbReference type="ChEBI" id="CHEBI:15378"/>
        <dbReference type="ChEBI" id="CHEBI:16630"/>
        <dbReference type="ChEBI" id="CHEBI:36208"/>
        <dbReference type="ChEBI" id="CHEBI:57783"/>
        <dbReference type="ChEBI" id="CHEBI:58349"/>
        <dbReference type="EC" id="1.1.1.25"/>
    </reaction>
</comment>
<dbReference type="SUPFAM" id="SSF51735">
    <property type="entry name" value="NAD(P)-binding Rossmann-fold domains"/>
    <property type="match status" value="1"/>
</dbReference>
<feature type="domain" description="SDH C-terminal" evidence="11">
    <location>
        <begin position="234"/>
        <end position="260"/>
    </location>
</feature>
<dbReference type="Gene3D" id="3.40.50.10860">
    <property type="entry name" value="Leucine Dehydrogenase, chain A, domain 1"/>
    <property type="match status" value="1"/>
</dbReference>
<dbReference type="InterPro" id="IPR036291">
    <property type="entry name" value="NAD(P)-bd_dom_sf"/>
</dbReference>
<dbReference type="Pfam" id="PF08501">
    <property type="entry name" value="Shikimate_dh_N"/>
    <property type="match status" value="1"/>
</dbReference>
<dbReference type="GO" id="GO:0005829">
    <property type="term" value="C:cytosol"/>
    <property type="evidence" value="ECO:0007669"/>
    <property type="project" value="TreeGrafter"/>
</dbReference>
<feature type="binding site" evidence="8">
    <location>
        <begin position="16"/>
        <end position="18"/>
    </location>
    <ligand>
        <name>shikimate</name>
        <dbReference type="ChEBI" id="CHEBI:36208"/>
    </ligand>
</feature>
<keyword evidence="3 8" id="KW-0028">Amino-acid biosynthesis</keyword>
<dbReference type="InterPro" id="IPR011342">
    <property type="entry name" value="Shikimate_DH"/>
</dbReference>
<dbReference type="EMBL" id="LNYK01000033">
    <property type="protein sequence ID" value="KTD19751.1"/>
    <property type="molecule type" value="Genomic_DNA"/>
</dbReference>
<evidence type="ECO:0000256" key="4">
    <source>
        <dbReference type="ARBA" id="ARBA00022857"/>
    </source>
</evidence>
<comment type="function">
    <text evidence="8">Involved in the biosynthesis of the chorismate, which leads to the biosynthesis of aromatic amino acids. Catalyzes the reversible NADPH linked reduction of 3-dehydroshikimate (DHSA) to yield shikimate (SA).</text>
</comment>
<dbReference type="UniPathway" id="UPA00053">
    <property type="reaction ID" value="UER00087"/>
</dbReference>
<dbReference type="GO" id="GO:0009423">
    <property type="term" value="P:chorismate biosynthetic process"/>
    <property type="evidence" value="ECO:0007669"/>
    <property type="project" value="UniProtKB-UniRule"/>
</dbReference>
<keyword evidence="4 8" id="KW-0521">NADP</keyword>
<keyword evidence="5 8" id="KW-0560">Oxidoreductase</keyword>
<evidence type="ECO:0000256" key="2">
    <source>
        <dbReference type="ARBA" id="ARBA00012962"/>
    </source>
</evidence>
<feature type="domain" description="Shikimate dehydrogenase substrate binding N-terminal" evidence="10">
    <location>
        <begin position="8"/>
        <end position="90"/>
    </location>
</feature>
<feature type="binding site" evidence="8">
    <location>
        <position position="212"/>
    </location>
    <ligand>
        <name>shikimate</name>
        <dbReference type="ChEBI" id="CHEBI:36208"/>
    </ligand>
</feature>
<feature type="binding site" evidence="8">
    <location>
        <position position="210"/>
    </location>
    <ligand>
        <name>NADP(+)</name>
        <dbReference type="ChEBI" id="CHEBI:58349"/>
    </ligand>
</feature>
<dbReference type="GO" id="GO:0008652">
    <property type="term" value="P:amino acid biosynthetic process"/>
    <property type="evidence" value="ECO:0007669"/>
    <property type="project" value="UniProtKB-KW"/>
</dbReference>
<comment type="pathway">
    <text evidence="1 8">Metabolic intermediate biosynthesis; chorismate biosynthesis; chorismate from D-erythrose 4-phosphate and phosphoenolpyruvate: step 4/7.</text>
</comment>
<feature type="domain" description="Quinate/shikimate 5-dehydrogenase/glutamyl-tRNA reductase" evidence="9">
    <location>
        <begin position="117"/>
        <end position="189"/>
    </location>
</feature>
<dbReference type="STRING" id="45068.Llon_1923"/>
<comment type="similarity">
    <text evidence="8">Belongs to the shikimate dehydrogenase family.</text>
</comment>